<dbReference type="Pfam" id="PF00561">
    <property type="entry name" value="Abhydrolase_1"/>
    <property type="match status" value="1"/>
</dbReference>
<reference evidence="2 3" key="1">
    <citation type="submission" date="2018-06" db="EMBL/GenBank/DDBJ databases">
        <authorList>
            <consortium name="Pathogen Informatics"/>
            <person name="Doyle S."/>
        </authorList>
    </citation>
    <scope>NUCLEOTIDE SEQUENCE [LARGE SCALE GENOMIC DNA]</scope>
    <source>
        <strain evidence="3">ATCC 11859 / DSM 33 / NCIB 8841 / NCTC 4822</strain>
    </source>
</reference>
<sequence>MLKMGLEDLSIHYLSEGSGPPLVLLHGLGNNSKSWIHQLKGLKKEYTVIAWDAPGYGQSLDPVPELQHFSQFADYLKKFLDGLALEKVCLLGHSMGSAIAIDFAIRFPKMVEKLIIAAPTRGAAGLNVEENIKKRKARHDLVENTPPEELARQRTPALLAANVDPGILEYAQKIMAEVRPAGYKSVANSLYNLNQMDEYSKIPVPTLVICGEEDRVTPVSESEIIVEKLQDGCLKTIADAGHLSYLEKPEVFNKYVLGFLNEEE</sequence>
<dbReference type="InterPro" id="IPR050266">
    <property type="entry name" value="AB_hydrolase_sf"/>
</dbReference>
<dbReference type="EC" id="3.1.1.24" evidence="2"/>
<dbReference type="EMBL" id="UGYZ01000002">
    <property type="protein sequence ID" value="SUJ11577.1"/>
    <property type="molecule type" value="Genomic_DNA"/>
</dbReference>
<keyword evidence="3" id="KW-1185">Reference proteome</keyword>
<dbReference type="InterPro" id="IPR000073">
    <property type="entry name" value="AB_hydrolase_1"/>
</dbReference>
<dbReference type="PANTHER" id="PTHR43798:SF33">
    <property type="entry name" value="HYDROLASE, PUTATIVE (AFU_ORTHOLOGUE AFUA_2G14860)-RELATED"/>
    <property type="match status" value="1"/>
</dbReference>
<evidence type="ECO:0000313" key="3">
    <source>
        <dbReference type="Proteomes" id="UP000254519"/>
    </source>
</evidence>
<evidence type="ECO:0000259" key="1">
    <source>
        <dbReference type="Pfam" id="PF00561"/>
    </source>
</evidence>
<dbReference type="OrthoDB" id="252464at2"/>
<organism evidence="2 3">
    <name type="scientific">Sporosarcina pasteurii</name>
    <name type="common">Bacillus pasteurii</name>
    <dbReference type="NCBI Taxonomy" id="1474"/>
    <lineage>
        <taxon>Bacteria</taxon>
        <taxon>Bacillati</taxon>
        <taxon>Bacillota</taxon>
        <taxon>Bacilli</taxon>
        <taxon>Bacillales</taxon>
        <taxon>Caryophanaceae</taxon>
        <taxon>Sporosarcina</taxon>
    </lineage>
</organism>
<dbReference type="PRINTS" id="PR00412">
    <property type="entry name" value="EPOXHYDRLASE"/>
</dbReference>
<dbReference type="Proteomes" id="UP000254519">
    <property type="component" value="Unassembled WGS sequence"/>
</dbReference>
<dbReference type="PRINTS" id="PR00111">
    <property type="entry name" value="ABHYDROLASE"/>
</dbReference>
<dbReference type="InterPro" id="IPR029058">
    <property type="entry name" value="AB_hydrolase_fold"/>
</dbReference>
<evidence type="ECO:0000313" key="2">
    <source>
        <dbReference type="EMBL" id="SUJ11577.1"/>
    </source>
</evidence>
<keyword evidence="2" id="KW-0378">Hydrolase</keyword>
<dbReference type="SUPFAM" id="SSF53474">
    <property type="entry name" value="alpha/beta-Hydrolases"/>
    <property type="match status" value="1"/>
</dbReference>
<proteinExistence type="predicted"/>
<protein>
    <submittedName>
        <fullName evidence="2">3-oxoadipate enol-lactonase 2</fullName>
        <ecNumber evidence="2">3.1.1.24</ecNumber>
    </submittedName>
</protein>
<feature type="domain" description="AB hydrolase-1" evidence="1">
    <location>
        <begin position="20"/>
        <end position="249"/>
    </location>
</feature>
<dbReference type="Gene3D" id="3.40.50.1820">
    <property type="entry name" value="alpha/beta hydrolase"/>
    <property type="match status" value="1"/>
</dbReference>
<dbReference type="RefSeq" id="WP_115362071.1">
    <property type="nucleotide sequence ID" value="NZ_CP038012.1"/>
</dbReference>
<dbReference type="AlphaFoldDB" id="A0A380C4H9"/>
<dbReference type="GO" id="GO:0016020">
    <property type="term" value="C:membrane"/>
    <property type="evidence" value="ECO:0007669"/>
    <property type="project" value="TreeGrafter"/>
</dbReference>
<dbReference type="InterPro" id="IPR000639">
    <property type="entry name" value="Epox_hydrolase-like"/>
</dbReference>
<gene>
    <name evidence="2" type="primary">catD_2</name>
    <name evidence="2" type="ORF">NCTC4822_02151</name>
</gene>
<dbReference type="GO" id="GO:0047570">
    <property type="term" value="F:3-oxoadipate enol-lactonase activity"/>
    <property type="evidence" value="ECO:0007669"/>
    <property type="project" value="UniProtKB-EC"/>
</dbReference>
<name>A0A380C4H9_SPOPA</name>
<dbReference type="PANTHER" id="PTHR43798">
    <property type="entry name" value="MONOACYLGLYCEROL LIPASE"/>
    <property type="match status" value="1"/>
</dbReference>
<accession>A0A380C4H9</accession>